<accession>A0ABW9WQT8</accession>
<dbReference type="SUPFAM" id="SSF47413">
    <property type="entry name" value="lambda repressor-like DNA-binding domains"/>
    <property type="match status" value="1"/>
</dbReference>
<dbReference type="InterPro" id="IPR010982">
    <property type="entry name" value="Lambda_DNA-bd_dom_sf"/>
</dbReference>
<reference evidence="1 2" key="1">
    <citation type="submission" date="2019-12" db="EMBL/GenBank/DDBJ databases">
        <title>Novel species isolated from a subtropical stream in China.</title>
        <authorList>
            <person name="Lu H."/>
        </authorList>
    </citation>
    <scope>NUCLEOTIDE SEQUENCE [LARGE SCALE GENOMIC DNA]</scope>
    <source>
        <strain evidence="1 2">FT109W</strain>
    </source>
</reference>
<dbReference type="RefSeq" id="WP_161047590.1">
    <property type="nucleotide sequence ID" value="NZ_WWCS01000024.1"/>
</dbReference>
<name>A0ABW9WQT8_9BURK</name>
<organism evidence="1 2">
    <name type="scientific">Duganella margarita</name>
    <dbReference type="NCBI Taxonomy" id="2692170"/>
    <lineage>
        <taxon>Bacteria</taxon>
        <taxon>Pseudomonadati</taxon>
        <taxon>Pseudomonadota</taxon>
        <taxon>Betaproteobacteria</taxon>
        <taxon>Burkholderiales</taxon>
        <taxon>Oxalobacteraceae</taxon>
        <taxon>Telluria group</taxon>
        <taxon>Duganella</taxon>
    </lineage>
</organism>
<evidence type="ECO:0000313" key="1">
    <source>
        <dbReference type="EMBL" id="MYN42700.1"/>
    </source>
</evidence>
<dbReference type="InterPro" id="IPR031856">
    <property type="entry name" value="YdaS_toxin-like"/>
</dbReference>
<proteinExistence type="predicted"/>
<comment type="caution">
    <text evidence="1">The sequence shown here is derived from an EMBL/GenBank/DDBJ whole genome shotgun (WGS) entry which is preliminary data.</text>
</comment>
<protein>
    <recommendedName>
        <fullName evidence="3">Cro/Cl family transcriptional regulator</fullName>
    </recommendedName>
</protein>
<dbReference type="Gene3D" id="1.10.260.40">
    <property type="entry name" value="lambda repressor-like DNA-binding domains"/>
    <property type="match status" value="1"/>
</dbReference>
<dbReference type="Proteomes" id="UP000466332">
    <property type="component" value="Unassembled WGS sequence"/>
</dbReference>
<dbReference type="EMBL" id="WWCS01000024">
    <property type="protein sequence ID" value="MYN42700.1"/>
    <property type="molecule type" value="Genomic_DNA"/>
</dbReference>
<evidence type="ECO:0000313" key="2">
    <source>
        <dbReference type="Proteomes" id="UP000466332"/>
    </source>
</evidence>
<gene>
    <name evidence="1" type="ORF">GTP55_25480</name>
</gene>
<sequence>MDLKNYFSSSDTTKAAFARSIGVSSALLHQWVERIRPVAPQHCPQIEVQTSGAVTRADLRPDDWHLIWPELAASSAAPAPAAVNTTGETT</sequence>
<evidence type="ECO:0008006" key="3">
    <source>
        <dbReference type="Google" id="ProtNLM"/>
    </source>
</evidence>
<keyword evidence="2" id="KW-1185">Reference proteome</keyword>
<dbReference type="Pfam" id="PF15943">
    <property type="entry name" value="YdaS_toxin"/>
    <property type="match status" value="1"/>
</dbReference>